<reference evidence="1" key="1">
    <citation type="journal article" date="2014" name="PLoS Genet.">
        <title>The Genome of Spironucleus salmonicida Highlights a Fish Pathogen Adapted to Fluctuating Environments.</title>
        <authorList>
            <person name="Xu F."/>
            <person name="Jerlstrom-Hultqvist J."/>
            <person name="Einarsson E."/>
            <person name="Astvaldsson A."/>
            <person name="Svard S.G."/>
            <person name="Andersson J.O."/>
        </authorList>
    </citation>
    <scope>NUCLEOTIDE SEQUENCE</scope>
</reference>
<proteinExistence type="predicted"/>
<organism evidence="1">
    <name type="scientific">Spironucleus salmonicida</name>
    <dbReference type="NCBI Taxonomy" id="348837"/>
    <lineage>
        <taxon>Eukaryota</taxon>
        <taxon>Metamonada</taxon>
        <taxon>Diplomonadida</taxon>
        <taxon>Hexamitidae</taxon>
        <taxon>Hexamitinae</taxon>
        <taxon>Spironucleus</taxon>
    </lineage>
</organism>
<sequence>MKIGCAINIPIEFHRYLIPYNIALDPNDPESYLFTLSIIKQPSKIATFILQQNYYTISPTIPLPSKKFKYQSYTNLVSNFYITDPNWPIFNKINEFRQENGRFPRVRTTYENDNSLILDLSESDCFLARMVEFARDFERGEKIIYCYEGFENGICQFILAVNGDLEM</sequence>
<accession>V6LX10</accession>
<name>V6LX10_9EUKA</name>
<protein>
    <submittedName>
        <fullName evidence="1">Uncharacterized protein</fullName>
    </submittedName>
</protein>
<evidence type="ECO:0000313" key="1">
    <source>
        <dbReference type="EMBL" id="EST45349.1"/>
    </source>
</evidence>
<dbReference type="EMBL" id="KI546100">
    <property type="protein sequence ID" value="EST45349.1"/>
    <property type="molecule type" value="Genomic_DNA"/>
</dbReference>
<gene>
    <name evidence="1" type="ORF">SS50377_14928</name>
</gene>
<dbReference type="AlphaFoldDB" id="V6LX10"/>